<dbReference type="Pfam" id="PF13520">
    <property type="entry name" value="AA_permease_2"/>
    <property type="match status" value="1"/>
</dbReference>
<protein>
    <submittedName>
        <fullName evidence="7">Amino acid permease</fullName>
    </submittedName>
</protein>
<evidence type="ECO:0000256" key="1">
    <source>
        <dbReference type="ARBA" id="ARBA00004141"/>
    </source>
</evidence>
<dbReference type="PANTHER" id="PTHR43243">
    <property type="entry name" value="INNER MEMBRANE TRANSPORTER YGJI-RELATED"/>
    <property type="match status" value="1"/>
</dbReference>
<feature type="transmembrane region" description="Helical" evidence="6">
    <location>
        <begin position="155"/>
        <end position="175"/>
    </location>
</feature>
<evidence type="ECO:0000256" key="4">
    <source>
        <dbReference type="ARBA" id="ARBA00022989"/>
    </source>
</evidence>
<organism evidence="7 8">
    <name type="scientific">Dictyobacter arantiisoli</name>
    <dbReference type="NCBI Taxonomy" id="2014874"/>
    <lineage>
        <taxon>Bacteria</taxon>
        <taxon>Bacillati</taxon>
        <taxon>Chloroflexota</taxon>
        <taxon>Ktedonobacteria</taxon>
        <taxon>Ktedonobacterales</taxon>
        <taxon>Dictyobacteraceae</taxon>
        <taxon>Dictyobacter</taxon>
    </lineage>
</organism>
<evidence type="ECO:0000256" key="2">
    <source>
        <dbReference type="ARBA" id="ARBA00022448"/>
    </source>
</evidence>
<gene>
    <name evidence="7" type="ORF">KDI_14290</name>
</gene>
<proteinExistence type="predicted"/>
<feature type="transmembrane region" description="Helical" evidence="6">
    <location>
        <begin position="187"/>
        <end position="207"/>
    </location>
</feature>
<feature type="transmembrane region" description="Helical" evidence="6">
    <location>
        <begin position="30"/>
        <end position="54"/>
    </location>
</feature>
<dbReference type="EMBL" id="BIXY01000015">
    <property type="protein sequence ID" value="GCF07865.1"/>
    <property type="molecule type" value="Genomic_DNA"/>
</dbReference>
<feature type="transmembrane region" description="Helical" evidence="6">
    <location>
        <begin position="119"/>
        <end position="143"/>
    </location>
</feature>
<feature type="transmembrane region" description="Helical" evidence="6">
    <location>
        <begin position="302"/>
        <end position="325"/>
    </location>
</feature>
<evidence type="ECO:0000256" key="3">
    <source>
        <dbReference type="ARBA" id="ARBA00022692"/>
    </source>
</evidence>
<keyword evidence="8" id="KW-1185">Reference proteome</keyword>
<reference evidence="7 8" key="1">
    <citation type="submission" date="2019-01" db="EMBL/GenBank/DDBJ databases">
        <title>Draft genome sequence of Dictyobacter sp. Uno17.</title>
        <authorList>
            <person name="Wang C.M."/>
            <person name="Zheng Y."/>
            <person name="Sakai Y."/>
            <person name="Abe K."/>
            <person name="Yokota A."/>
            <person name="Yabe S."/>
        </authorList>
    </citation>
    <scope>NUCLEOTIDE SEQUENCE [LARGE SCALE GENOMIC DNA]</scope>
    <source>
        <strain evidence="7 8">Uno17</strain>
    </source>
</reference>
<dbReference type="InterPro" id="IPR002293">
    <property type="entry name" value="AA/rel_permease1"/>
</dbReference>
<dbReference type="RefSeq" id="WP_149400872.1">
    <property type="nucleotide sequence ID" value="NZ_BIXY01000015.1"/>
</dbReference>
<name>A0A5A5T9D0_9CHLR</name>
<feature type="transmembrane region" description="Helical" evidence="6">
    <location>
        <begin position="436"/>
        <end position="454"/>
    </location>
</feature>
<dbReference type="PANTHER" id="PTHR43243:SF4">
    <property type="entry name" value="CATIONIC AMINO ACID TRANSPORTER 4"/>
    <property type="match status" value="1"/>
</dbReference>
<dbReference type="Proteomes" id="UP000322530">
    <property type="component" value="Unassembled WGS sequence"/>
</dbReference>
<keyword evidence="3 6" id="KW-0812">Transmembrane</keyword>
<feature type="transmembrane region" description="Helical" evidence="6">
    <location>
        <begin position="219"/>
        <end position="237"/>
    </location>
</feature>
<keyword evidence="5 6" id="KW-0472">Membrane</keyword>
<feature type="transmembrane region" description="Helical" evidence="6">
    <location>
        <begin position="413"/>
        <end position="430"/>
    </location>
</feature>
<dbReference type="PIRSF" id="PIRSF006060">
    <property type="entry name" value="AA_transporter"/>
    <property type="match status" value="1"/>
</dbReference>
<keyword evidence="2" id="KW-0813">Transport</keyword>
<dbReference type="GO" id="GO:0015171">
    <property type="term" value="F:amino acid transmembrane transporter activity"/>
    <property type="evidence" value="ECO:0007669"/>
    <property type="project" value="TreeGrafter"/>
</dbReference>
<evidence type="ECO:0000313" key="7">
    <source>
        <dbReference type="EMBL" id="GCF07865.1"/>
    </source>
</evidence>
<evidence type="ECO:0000256" key="5">
    <source>
        <dbReference type="ARBA" id="ARBA00023136"/>
    </source>
</evidence>
<dbReference type="AlphaFoldDB" id="A0A5A5T9D0"/>
<dbReference type="OrthoDB" id="178667at2"/>
<comment type="subcellular location">
    <subcellularLocation>
        <location evidence="1">Membrane</location>
        <topology evidence="1">Multi-pass membrane protein</topology>
    </subcellularLocation>
</comment>
<accession>A0A5A5T9D0</accession>
<sequence length="479" mass="51131">MSNVIWRKKDILLLQSEAETSTQLKRTLGVWSLTAIGLGAIIGVGVFVLTGVAAATQAGPAIAISFIIAGLASSAAALCYSEFASMIPVAGSAYTYGYAVLGELLAWIIGWDLLIEYTLVVSVVAIGLSGYVNALLVSVGIHIPAMIVGAPGTGAGHGVDLFAILICLFTSWLLTRGMEESARFNSIVVLIKLLCVLITIVVGAFFIKPGNWHPFAPFGFPGIMGGAALVFFAVFGYDAMSTAAEEAKHPQRDLPLAILISLLIALVLYVLMSLVLTGIVSYKTLNNSAPVANAFLALHLPIVSIIVSVGAIAGISSVLFAFMLAAARIWFALSRDGLLPVWFAHTHPVHKTPYRPTWIIGIVTAVVAGFIPIAVVAELVNIGTLSAFVIVCASIIILRHTQPTIPRRFKTPFVPVIPIIGIIFSLWLIISLQPVTWIRFLIWLALGLVVYFLYGIKHSRLNIPAVPTAIEEDTNNPKS</sequence>
<feature type="transmembrane region" description="Helical" evidence="6">
    <location>
        <begin position="357"/>
        <end position="376"/>
    </location>
</feature>
<feature type="transmembrane region" description="Helical" evidence="6">
    <location>
        <begin position="382"/>
        <end position="401"/>
    </location>
</feature>
<feature type="transmembrane region" description="Helical" evidence="6">
    <location>
        <begin position="61"/>
        <end position="83"/>
    </location>
</feature>
<dbReference type="GO" id="GO:0016020">
    <property type="term" value="C:membrane"/>
    <property type="evidence" value="ECO:0007669"/>
    <property type="project" value="UniProtKB-SubCell"/>
</dbReference>
<evidence type="ECO:0000313" key="8">
    <source>
        <dbReference type="Proteomes" id="UP000322530"/>
    </source>
</evidence>
<keyword evidence="4 6" id="KW-1133">Transmembrane helix</keyword>
<dbReference type="Gene3D" id="1.20.1740.10">
    <property type="entry name" value="Amino acid/polyamine transporter I"/>
    <property type="match status" value="1"/>
</dbReference>
<comment type="caution">
    <text evidence="7">The sequence shown here is derived from an EMBL/GenBank/DDBJ whole genome shotgun (WGS) entry which is preliminary data.</text>
</comment>
<evidence type="ECO:0000256" key="6">
    <source>
        <dbReference type="SAM" id="Phobius"/>
    </source>
</evidence>
<feature type="transmembrane region" description="Helical" evidence="6">
    <location>
        <begin position="258"/>
        <end position="282"/>
    </location>
</feature>
<feature type="transmembrane region" description="Helical" evidence="6">
    <location>
        <begin position="95"/>
        <end position="114"/>
    </location>
</feature>